<reference evidence="11 12" key="1">
    <citation type="submission" date="2019-09" db="EMBL/GenBank/DDBJ databases">
        <title>A chromosome-level genome assembly of the Chinese tupelo Nyssa sinensis.</title>
        <authorList>
            <person name="Yang X."/>
            <person name="Kang M."/>
            <person name="Yang Y."/>
            <person name="Xiong H."/>
            <person name="Wang M."/>
            <person name="Zhang Z."/>
            <person name="Wang Z."/>
            <person name="Wu H."/>
            <person name="Ma T."/>
            <person name="Liu J."/>
            <person name="Xi Z."/>
        </authorList>
    </citation>
    <scope>NUCLEOTIDE SEQUENCE [LARGE SCALE GENOMIC DNA]</scope>
    <source>
        <strain evidence="11">J267</strain>
        <tissue evidence="11">Leaf</tissue>
    </source>
</reference>
<dbReference type="GO" id="GO:0006364">
    <property type="term" value="P:rRNA processing"/>
    <property type="evidence" value="ECO:0007669"/>
    <property type="project" value="UniProtKB-KW"/>
</dbReference>
<dbReference type="PANTHER" id="PTHR31633">
    <property type="entry name" value="H/ACA RIBONUCLEOPROTEIN COMPLEX NON-CORE SUBUNIT NAF1"/>
    <property type="match status" value="1"/>
</dbReference>
<keyword evidence="6" id="KW-0597">Phosphoprotein</keyword>
<dbReference type="FunFam" id="2.40.10.230:FF:000002">
    <property type="entry name" value="H/ACA ribonucleoprotein complex non-core subunit NAF1"/>
    <property type="match status" value="1"/>
</dbReference>
<dbReference type="SUPFAM" id="SSF50447">
    <property type="entry name" value="Translation proteins"/>
    <property type="match status" value="1"/>
</dbReference>
<organism evidence="11 12">
    <name type="scientific">Nyssa sinensis</name>
    <dbReference type="NCBI Taxonomy" id="561372"/>
    <lineage>
        <taxon>Eukaryota</taxon>
        <taxon>Viridiplantae</taxon>
        <taxon>Streptophyta</taxon>
        <taxon>Embryophyta</taxon>
        <taxon>Tracheophyta</taxon>
        <taxon>Spermatophyta</taxon>
        <taxon>Magnoliopsida</taxon>
        <taxon>eudicotyledons</taxon>
        <taxon>Gunneridae</taxon>
        <taxon>Pentapetalae</taxon>
        <taxon>asterids</taxon>
        <taxon>Cornales</taxon>
        <taxon>Nyssaceae</taxon>
        <taxon>Nyssa</taxon>
    </lineage>
</organism>
<feature type="compositionally biased region" description="Basic and acidic residues" evidence="9">
    <location>
        <begin position="209"/>
        <end position="219"/>
    </location>
</feature>
<dbReference type="OrthoDB" id="21550at2759"/>
<feature type="compositionally biased region" description="Basic and acidic residues" evidence="9">
    <location>
        <begin position="414"/>
        <end position="423"/>
    </location>
</feature>
<dbReference type="InterPro" id="IPR009000">
    <property type="entry name" value="Transl_B-barrel_sf"/>
</dbReference>
<dbReference type="GO" id="GO:0005634">
    <property type="term" value="C:nucleus"/>
    <property type="evidence" value="ECO:0007669"/>
    <property type="project" value="UniProtKB-SubCell"/>
</dbReference>
<accession>A0A5J5BY65</accession>
<comment type="subcellular location">
    <subcellularLocation>
        <location evidence="1">Nucleus</location>
    </subcellularLocation>
</comment>
<evidence type="ECO:0000256" key="4">
    <source>
        <dbReference type="ARBA" id="ARBA00022517"/>
    </source>
</evidence>
<dbReference type="GO" id="GO:0005732">
    <property type="term" value="C:sno(s)RNA-containing ribonucleoprotein complex"/>
    <property type="evidence" value="ECO:0007669"/>
    <property type="project" value="InterPro"/>
</dbReference>
<feature type="region of interest" description="Disordered" evidence="9">
    <location>
        <begin position="408"/>
        <end position="444"/>
    </location>
</feature>
<dbReference type="EMBL" id="CM018032">
    <property type="protein sequence ID" value="KAA8547859.1"/>
    <property type="molecule type" value="Genomic_DNA"/>
</dbReference>
<evidence type="ECO:0000256" key="1">
    <source>
        <dbReference type="ARBA" id="ARBA00004123"/>
    </source>
</evidence>
<evidence type="ECO:0000256" key="9">
    <source>
        <dbReference type="SAM" id="MobiDB-lite"/>
    </source>
</evidence>
<keyword evidence="12" id="KW-1185">Reference proteome</keyword>
<dbReference type="InterPro" id="IPR038664">
    <property type="entry name" value="Gar1/Naf1_Cbf5-bd_sf"/>
</dbReference>
<dbReference type="Pfam" id="PF04410">
    <property type="entry name" value="Gar1"/>
    <property type="match status" value="1"/>
</dbReference>
<sequence>MVGFLYKPTIEDDLNDQPSKLKNSEDQVDFSLPELDDFSLSFAGSFLDFDSMKDSMEEKPDPYVIEPKPEPDTVDLGKIKLGVVKKHLEMAEDGSCRETTAGDPLRDCSGKLGNLGSLIEEEMGKVTLECPLDGSVAVDGYGVKSERIVGVDGNGVSGRIVSAGDGSDDSSESESESSSSSSSASSSSSGDDDDDQEQEEEEEEEKEKEEENKGEVDREMDMEEDEIRDSDVTEMFTWSDGEDDEDSGNVMKALIRSKNEIKVLPPVPPVNVTLQPYHQTLPVGVVLSIIGAQVIVEGMEKHNPLNEGSILWITEGRSPLGLVDEIFGPVKNPYYVVRYNSENEVPAGIGQGTLVSFVSEFGNRVLNDYNLYKKGYDASGDNDEELSDEMEFSDDEKEAEYRRMLKMTRGGMNDQKHENEKKEKKNFKNSSGTWRNGQPSTSAVPTGFVPPFPQLAQVPGFIAPSNGVWMNGMPCQQQQSMGFPNGYPTNGMPWMQQSLQQQSYNMPLPNGMPFQQQFGLSQRVNVALSRWTGQSNFSVGPPFAPWSSAMGQSSFNQSPFGMGVHCHNACPPINGADILVVAKNRIAEEVVVLEVGEGGNNSSERYGMFCLFLSMVISVIMISGLSLYHQ</sequence>
<gene>
    <name evidence="11" type="ORF">F0562_004288</name>
</gene>
<dbReference type="GO" id="GO:0001522">
    <property type="term" value="P:pseudouridine synthesis"/>
    <property type="evidence" value="ECO:0007669"/>
    <property type="project" value="InterPro"/>
</dbReference>
<keyword evidence="4" id="KW-0690">Ribosome biogenesis</keyword>
<evidence type="ECO:0000256" key="2">
    <source>
        <dbReference type="ARBA" id="ARBA00009801"/>
    </source>
</evidence>
<dbReference type="Gene3D" id="2.40.10.230">
    <property type="entry name" value="Probable tRNA pseudouridine synthase domain"/>
    <property type="match status" value="1"/>
</dbReference>
<evidence type="ECO:0000256" key="6">
    <source>
        <dbReference type="ARBA" id="ARBA00022553"/>
    </source>
</evidence>
<proteinExistence type="inferred from homology"/>
<evidence type="ECO:0000256" key="5">
    <source>
        <dbReference type="ARBA" id="ARBA00022552"/>
    </source>
</evidence>
<dbReference type="GO" id="GO:0000493">
    <property type="term" value="P:box H/ACA snoRNP assembly"/>
    <property type="evidence" value="ECO:0007669"/>
    <property type="project" value="InterPro"/>
</dbReference>
<keyword evidence="10" id="KW-0812">Transmembrane</keyword>
<name>A0A5J5BY65_9ASTE</name>
<keyword evidence="10" id="KW-1133">Transmembrane helix</keyword>
<evidence type="ECO:0000256" key="8">
    <source>
        <dbReference type="ARBA" id="ARBA00023242"/>
    </source>
</evidence>
<feature type="compositionally biased region" description="Low complexity" evidence="9">
    <location>
        <begin position="176"/>
        <end position="189"/>
    </location>
</feature>
<dbReference type="GO" id="GO:0003723">
    <property type="term" value="F:RNA binding"/>
    <property type="evidence" value="ECO:0007669"/>
    <property type="project" value="UniProtKB-KW"/>
</dbReference>
<dbReference type="Proteomes" id="UP000325577">
    <property type="component" value="Linkage Group LG1"/>
</dbReference>
<protein>
    <recommendedName>
        <fullName evidence="3">H/ACA ribonucleoprotein complex non-core subunit NAF1</fullName>
    </recommendedName>
</protein>
<dbReference type="InterPro" id="IPR040309">
    <property type="entry name" value="Naf1"/>
</dbReference>
<feature type="compositionally biased region" description="Acidic residues" evidence="9">
    <location>
        <begin position="166"/>
        <end position="175"/>
    </location>
</feature>
<keyword evidence="5" id="KW-0698">rRNA processing</keyword>
<keyword evidence="10" id="KW-0472">Membrane</keyword>
<evidence type="ECO:0000313" key="12">
    <source>
        <dbReference type="Proteomes" id="UP000325577"/>
    </source>
</evidence>
<keyword evidence="8" id="KW-0539">Nucleus</keyword>
<evidence type="ECO:0000256" key="10">
    <source>
        <dbReference type="SAM" id="Phobius"/>
    </source>
</evidence>
<evidence type="ECO:0000256" key="3">
    <source>
        <dbReference type="ARBA" id="ARBA00021438"/>
    </source>
</evidence>
<dbReference type="InterPro" id="IPR007504">
    <property type="entry name" value="H/ACA_rnp_Gar1/Naf1"/>
</dbReference>
<evidence type="ECO:0000256" key="7">
    <source>
        <dbReference type="ARBA" id="ARBA00022884"/>
    </source>
</evidence>
<comment type="similarity">
    <text evidence="2">Belongs to the NAF1 family.</text>
</comment>
<dbReference type="AlphaFoldDB" id="A0A5J5BY65"/>
<evidence type="ECO:0000313" key="11">
    <source>
        <dbReference type="EMBL" id="KAA8547859.1"/>
    </source>
</evidence>
<feature type="region of interest" description="Disordered" evidence="9">
    <location>
        <begin position="146"/>
        <end position="247"/>
    </location>
</feature>
<feature type="transmembrane region" description="Helical" evidence="10">
    <location>
        <begin position="606"/>
        <end position="628"/>
    </location>
</feature>
<dbReference type="PANTHER" id="PTHR31633:SF1">
    <property type="entry name" value="H_ACA RIBONUCLEOPROTEIN COMPLEX NON-CORE SUBUNIT NAF1"/>
    <property type="match status" value="1"/>
</dbReference>
<keyword evidence="7" id="KW-0694">RNA-binding</keyword>
<feature type="compositionally biased region" description="Polar residues" evidence="9">
    <location>
        <begin position="430"/>
        <end position="444"/>
    </location>
</feature>
<feature type="compositionally biased region" description="Acidic residues" evidence="9">
    <location>
        <begin position="190"/>
        <end position="208"/>
    </location>
</feature>